<reference evidence="4 5" key="1">
    <citation type="submission" date="2020-04" db="EMBL/GenBank/DDBJ databases">
        <title>Description of novel Gluconacetobacter.</title>
        <authorList>
            <person name="Sombolestani A."/>
        </authorList>
    </citation>
    <scope>NUCLEOTIDE SEQUENCE [LARGE SCALE GENOMIC DNA]</scope>
    <source>
        <strain evidence="3 4">LMG 1728</strain>
        <strain evidence="2 5">LMG 1731</strain>
    </source>
</reference>
<comment type="caution">
    <text evidence="2">The sequence shown here is derived from an EMBL/GenBank/DDBJ whole genome shotgun (WGS) entry which is preliminary data.</text>
</comment>
<keyword evidence="1" id="KW-1133">Transmembrane helix</keyword>
<dbReference type="Proteomes" id="UP000561077">
    <property type="component" value="Unassembled WGS sequence"/>
</dbReference>
<evidence type="ECO:0000313" key="3">
    <source>
        <dbReference type="EMBL" id="MBB2194319.1"/>
    </source>
</evidence>
<keyword evidence="1" id="KW-0472">Membrane</keyword>
<evidence type="ECO:0000256" key="1">
    <source>
        <dbReference type="SAM" id="Phobius"/>
    </source>
</evidence>
<evidence type="ECO:0008006" key="6">
    <source>
        <dbReference type="Google" id="ProtNLM"/>
    </source>
</evidence>
<dbReference type="RefSeq" id="WP_182974260.1">
    <property type="nucleotide sequence ID" value="NZ_JABEQN010000014.1"/>
</dbReference>
<dbReference type="Proteomes" id="UP000540490">
    <property type="component" value="Unassembled WGS sequence"/>
</dbReference>
<keyword evidence="1" id="KW-0812">Transmembrane</keyword>
<protein>
    <recommendedName>
        <fullName evidence="6">Helix-turn-helix domain-containing protein</fullName>
    </recommendedName>
</protein>
<dbReference type="EMBL" id="JABEQO010000014">
    <property type="protein sequence ID" value="MBB2165272.1"/>
    <property type="molecule type" value="Genomic_DNA"/>
</dbReference>
<feature type="transmembrane region" description="Helical" evidence="1">
    <location>
        <begin position="114"/>
        <end position="133"/>
    </location>
</feature>
<sequence>MKHQEKETPKLVMLRASERTLLDRDEACKVLGIEPGTMRKLNLLGCGAPSLKVRNVRLYRREDILVLRERWMAAVDVNEQDRLARRRRRDESCGAEKTDPLMMFLAHRTMIDRLVIRLFWSMIIFGGLICLILY</sequence>
<accession>A0A7W4IME1</accession>
<evidence type="ECO:0000313" key="5">
    <source>
        <dbReference type="Proteomes" id="UP000561077"/>
    </source>
</evidence>
<dbReference type="EMBL" id="JABEQN010000014">
    <property type="protein sequence ID" value="MBB2194319.1"/>
    <property type="molecule type" value="Genomic_DNA"/>
</dbReference>
<gene>
    <name evidence="3" type="ORF">HLH25_11860</name>
    <name evidence="2" type="ORF">HLH26_12150</name>
</gene>
<evidence type="ECO:0000313" key="2">
    <source>
        <dbReference type="EMBL" id="MBB2165272.1"/>
    </source>
</evidence>
<evidence type="ECO:0000313" key="4">
    <source>
        <dbReference type="Proteomes" id="UP000540490"/>
    </source>
</evidence>
<name>A0A7W4IME1_9PROT</name>
<dbReference type="AlphaFoldDB" id="A0A7W4IME1"/>
<keyword evidence="4" id="KW-1185">Reference proteome</keyword>
<organism evidence="2 5">
    <name type="scientific">Gluconacetobacter dulcium</name>
    <dbReference type="NCBI Taxonomy" id="2729096"/>
    <lineage>
        <taxon>Bacteria</taxon>
        <taxon>Pseudomonadati</taxon>
        <taxon>Pseudomonadota</taxon>
        <taxon>Alphaproteobacteria</taxon>
        <taxon>Acetobacterales</taxon>
        <taxon>Acetobacteraceae</taxon>
        <taxon>Gluconacetobacter</taxon>
    </lineage>
</organism>
<proteinExistence type="predicted"/>